<keyword evidence="8" id="KW-0479">Metal-binding</keyword>
<feature type="compositionally biased region" description="Acidic residues" evidence="18">
    <location>
        <begin position="704"/>
        <end position="720"/>
    </location>
</feature>
<evidence type="ECO:0000256" key="6">
    <source>
        <dbReference type="ARBA" id="ARBA00022679"/>
    </source>
</evidence>
<comment type="subcellular location">
    <subcellularLocation>
        <location evidence="3">Nucleus</location>
    </subcellularLocation>
</comment>
<evidence type="ECO:0000256" key="16">
    <source>
        <dbReference type="ARBA" id="ARBA00049105"/>
    </source>
</evidence>
<comment type="catalytic activity">
    <reaction evidence="16">
        <text>RNA(n) + UTP = RNA(n)-3'-uridine ribonucleotide + diphosphate</text>
        <dbReference type="Rhea" id="RHEA:14785"/>
        <dbReference type="Rhea" id="RHEA-COMP:14527"/>
        <dbReference type="Rhea" id="RHEA-COMP:17348"/>
        <dbReference type="ChEBI" id="CHEBI:33019"/>
        <dbReference type="ChEBI" id="CHEBI:46398"/>
        <dbReference type="ChEBI" id="CHEBI:140395"/>
        <dbReference type="ChEBI" id="CHEBI:173116"/>
        <dbReference type="EC" id="2.7.7.52"/>
    </reaction>
</comment>
<evidence type="ECO:0000256" key="17">
    <source>
        <dbReference type="PROSITE-ProRule" id="PRU00176"/>
    </source>
</evidence>
<dbReference type="InterPro" id="IPR043519">
    <property type="entry name" value="NT_sf"/>
</dbReference>
<evidence type="ECO:0000256" key="13">
    <source>
        <dbReference type="ARBA" id="ARBA00023242"/>
    </source>
</evidence>
<feature type="region of interest" description="Disordered" evidence="18">
    <location>
        <begin position="699"/>
        <end position="738"/>
    </location>
</feature>
<dbReference type="Gene3D" id="3.30.460.10">
    <property type="entry name" value="Beta Polymerase, domain 2"/>
    <property type="match status" value="1"/>
</dbReference>
<dbReference type="SUPFAM" id="SSF81301">
    <property type="entry name" value="Nucleotidyltransferase"/>
    <property type="match status" value="1"/>
</dbReference>
<accession>A0ABM1SLL2</accession>
<dbReference type="RefSeq" id="XP_022244518.1">
    <property type="nucleotide sequence ID" value="XM_022388810.1"/>
</dbReference>
<evidence type="ECO:0000313" key="22">
    <source>
        <dbReference type="RefSeq" id="XP_022244518.1"/>
    </source>
</evidence>
<evidence type="ECO:0000256" key="8">
    <source>
        <dbReference type="ARBA" id="ARBA00022723"/>
    </source>
</evidence>
<organism evidence="21 22">
    <name type="scientific">Limulus polyphemus</name>
    <name type="common">Atlantic horseshoe crab</name>
    <dbReference type="NCBI Taxonomy" id="6850"/>
    <lineage>
        <taxon>Eukaryota</taxon>
        <taxon>Metazoa</taxon>
        <taxon>Ecdysozoa</taxon>
        <taxon>Arthropoda</taxon>
        <taxon>Chelicerata</taxon>
        <taxon>Merostomata</taxon>
        <taxon>Xiphosura</taxon>
        <taxon>Limulidae</taxon>
        <taxon>Limulus</taxon>
    </lineage>
</organism>
<keyword evidence="10" id="KW-0862">Zinc</keyword>
<evidence type="ECO:0000256" key="14">
    <source>
        <dbReference type="ARBA" id="ARBA00030790"/>
    </source>
</evidence>
<evidence type="ECO:0000256" key="7">
    <source>
        <dbReference type="ARBA" id="ARBA00022695"/>
    </source>
</evidence>
<evidence type="ECO:0000256" key="9">
    <source>
        <dbReference type="ARBA" id="ARBA00022771"/>
    </source>
</evidence>
<dbReference type="Pfam" id="PF03828">
    <property type="entry name" value="PAP_assoc"/>
    <property type="match status" value="1"/>
</dbReference>
<dbReference type="Gene3D" id="3.30.70.330">
    <property type="match status" value="1"/>
</dbReference>
<proteinExistence type="predicted"/>
<evidence type="ECO:0000256" key="2">
    <source>
        <dbReference type="ARBA" id="ARBA00001946"/>
    </source>
</evidence>
<name>A0ABM1SLL2_LIMPO</name>
<dbReference type="PROSITE" id="PS50171">
    <property type="entry name" value="ZF_MATRIN"/>
    <property type="match status" value="1"/>
</dbReference>
<reference evidence="22" key="1">
    <citation type="submission" date="2025-08" db="UniProtKB">
        <authorList>
            <consortium name="RefSeq"/>
        </authorList>
    </citation>
    <scope>IDENTIFICATION</scope>
    <source>
        <tissue evidence="22">Muscle</tissue>
    </source>
</reference>
<dbReference type="PANTHER" id="PTHR12271">
    <property type="entry name" value="POLY A POLYMERASE CID PAP -RELATED"/>
    <property type="match status" value="1"/>
</dbReference>
<evidence type="ECO:0000256" key="15">
    <source>
        <dbReference type="ARBA" id="ARBA00033036"/>
    </source>
</evidence>
<evidence type="ECO:0000256" key="1">
    <source>
        <dbReference type="ARBA" id="ARBA00001936"/>
    </source>
</evidence>
<dbReference type="CDD" id="cd00590">
    <property type="entry name" value="RRM_SF"/>
    <property type="match status" value="1"/>
</dbReference>
<feature type="domain" description="Matrin-type" evidence="20">
    <location>
        <begin position="4"/>
        <end position="36"/>
    </location>
</feature>
<evidence type="ECO:0000259" key="20">
    <source>
        <dbReference type="PROSITE" id="PS50171"/>
    </source>
</evidence>
<keyword evidence="12 17" id="KW-0694">RNA-binding</keyword>
<evidence type="ECO:0000313" key="21">
    <source>
        <dbReference type="Proteomes" id="UP000694941"/>
    </source>
</evidence>
<keyword evidence="9" id="KW-0863">Zinc-finger</keyword>
<dbReference type="PANTHER" id="PTHR12271:SF127">
    <property type="entry name" value="SPECKLE TARGETED PIP5K1A-REGULATED POLY(A) POLYMERASE"/>
    <property type="match status" value="1"/>
</dbReference>
<evidence type="ECO:0000256" key="18">
    <source>
        <dbReference type="SAM" id="MobiDB-lite"/>
    </source>
</evidence>
<evidence type="ECO:0000256" key="3">
    <source>
        <dbReference type="ARBA" id="ARBA00004123"/>
    </source>
</evidence>
<dbReference type="Gene3D" id="1.10.1410.10">
    <property type="match status" value="1"/>
</dbReference>
<keyword evidence="7" id="KW-0548">Nucleotidyltransferase</keyword>
<comment type="cofactor">
    <cofactor evidence="2">
        <name>Mg(2+)</name>
        <dbReference type="ChEBI" id="CHEBI:18420"/>
    </cofactor>
</comment>
<keyword evidence="11" id="KW-0460">Magnesium</keyword>
<dbReference type="InterPro" id="IPR000690">
    <property type="entry name" value="Matrin/U1-C_Znf_C2H2"/>
</dbReference>
<keyword evidence="13" id="KW-0539">Nucleus</keyword>
<dbReference type="InterPro" id="IPR000504">
    <property type="entry name" value="RRM_dom"/>
</dbReference>
<evidence type="ECO:0000256" key="12">
    <source>
        <dbReference type="ARBA" id="ARBA00022884"/>
    </source>
</evidence>
<dbReference type="SUPFAM" id="SSF81631">
    <property type="entry name" value="PAP/OAS1 substrate-binding domain"/>
    <property type="match status" value="1"/>
</dbReference>
<dbReference type="SUPFAM" id="SSF54928">
    <property type="entry name" value="RNA-binding domain, RBD"/>
    <property type="match status" value="1"/>
</dbReference>
<dbReference type="InterPro" id="IPR002058">
    <property type="entry name" value="PAP_assoc"/>
</dbReference>
<dbReference type="Pfam" id="PF00076">
    <property type="entry name" value="RRM_1"/>
    <property type="match status" value="1"/>
</dbReference>
<dbReference type="Pfam" id="PF22600">
    <property type="entry name" value="MTPAP-like_central"/>
    <property type="match status" value="1"/>
</dbReference>
<comment type="cofactor">
    <cofactor evidence="1">
        <name>Mn(2+)</name>
        <dbReference type="ChEBI" id="CHEBI:29035"/>
    </cofactor>
</comment>
<dbReference type="Proteomes" id="UP000694941">
    <property type="component" value="Unplaced"/>
</dbReference>
<sequence length="853" mass="98843">MNQEICHICNVFLPPGPSKEKNTHFNGKKHKANLAKRQQEEEAAKRTLYVTGFHPNTEVEELHDFFSFLGDVEQVTIDSEKVRRKFAFVEFKEERSVTKALYRRRPLVLHRHQLLVKRRQLKLLTDPDGDEEFQVSETAAAAQPIEHNAVVSKLLCVETVELQMVLLKNALELDREEEFKRHNFCRILQDALDEFFPGCTVHLYGSSVNGFGFKGCDIDLFLDIRHLLRKDFFPCMPMTMDDDDIPSIYEIRDGLVPLGALLDLPKDMMIKFIVQVIRNIPRCRNVIFVPSEHHPIVHFLHFGLGLNCDLSCSASLDVQNSRLLALYCDLDPRVQSLTMTLLYWSKMFELIGTGDNLSNYAFIWLVVFFLQTRNPPIVPTVLELRQLADEVREVDGIDSTFCDEPSKICPSANLLPADELLKDFFSFYSSFNFRQWVICPRFGQVIKKHEFFHTFPYLAHFRITPLSIQDSFDLNRNITASVSDEALESLLASFHEAQLLCDSPCYTGECKGAPKSWGILALLDPKKHLHTQPKPPVPEQKQDLIPETKVAAEKFTIEFQTQFLNFCFGLLSQNVSEWNMERLWMYKTSYIILDILQRGMMFECKVRDHMRRRWMKKKDDECTQKVVRLSNNQGKRKQLTPESEETCSKRLCVNQEEELYEETENRVSKENRNILYDPENPTEWDQFEELIFGLQVNHDTDKDWNEDDSDKEVDNLEEMESSSAVAESQPSTSRDKHSTGSRTLLKIFCKVFYRTWSGRKKYKAGFVAKKPNDPLEIEQYISENIISKSSQQPEKPLFEFICRTKELNKNGILSIEVELKPKTPSKEFTGHVSVFLSSYLSKMAEKLMLASST</sequence>
<dbReference type="InterPro" id="IPR054708">
    <property type="entry name" value="MTPAP-like_central"/>
</dbReference>
<dbReference type="CDD" id="cd05402">
    <property type="entry name" value="NT_PAP_TUTase"/>
    <property type="match status" value="1"/>
</dbReference>
<dbReference type="SMART" id="SM00360">
    <property type="entry name" value="RRM"/>
    <property type="match status" value="1"/>
</dbReference>
<feature type="domain" description="RRM" evidence="19">
    <location>
        <begin position="46"/>
        <end position="128"/>
    </location>
</feature>
<dbReference type="EC" id="2.7.7.52" evidence="4"/>
<evidence type="ECO:0000256" key="11">
    <source>
        <dbReference type="ARBA" id="ARBA00022842"/>
    </source>
</evidence>
<dbReference type="InterPro" id="IPR035979">
    <property type="entry name" value="RBD_domain_sf"/>
</dbReference>
<evidence type="ECO:0000259" key="19">
    <source>
        <dbReference type="PROSITE" id="PS50102"/>
    </source>
</evidence>
<keyword evidence="21" id="KW-1185">Reference proteome</keyword>
<dbReference type="GeneID" id="106461771"/>
<dbReference type="PROSITE" id="PS50102">
    <property type="entry name" value="RRM"/>
    <property type="match status" value="1"/>
</dbReference>
<evidence type="ECO:0000256" key="5">
    <source>
        <dbReference type="ARBA" id="ARBA00021679"/>
    </source>
</evidence>
<protein>
    <recommendedName>
        <fullName evidence="5">Speckle targeted PIP5K1A-regulated poly(A) polymerase</fullName>
        <ecNumber evidence="4">2.7.7.52</ecNumber>
    </recommendedName>
    <alternativeName>
        <fullName evidence="14">RNA-binding motif protein 21</fullName>
    </alternativeName>
    <alternativeName>
        <fullName evidence="15">U6 snRNA-specific terminal uridylyltransferase 1</fullName>
    </alternativeName>
</protein>
<dbReference type="InterPro" id="IPR012677">
    <property type="entry name" value="Nucleotide-bd_a/b_plait_sf"/>
</dbReference>
<gene>
    <name evidence="22" type="primary">LOC106461771</name>
</gene>
<evidence type="ECO:0000256" key="4">
    <source>
        <dbReference type="ARBA" id="ARBA00012472"/>
    </source>
</evidence>
<evidence type="ECO:0000256" key="10">
    <source>
        <dbReference type="ARBA" id="ARBA00022833"/>
    </source>
</evidence>
<keyword evidence="6" id="KW-0808">Transferase</keyword>